<dbReference type="AlphaFoldDB" id="A0A316BDD0"/>
<evidence type="ECO:0000313" key="2">
    <source>
        <dbReference type="EMBL" id="PWJ60497.1"/>
    </source>
</evidence>
<dbReference type="Proteomes" id="UP000245880">
    <property type="component" value="Unassembled WGS sequence"/>
</dbReference>
<evidence type="ECO:0000259" key="1">
    <source>
        <dbReference type="Pfam" id="PF18962"/>
    </source>
</evidence>
<dbReference type="RefSeq" id="WP_229203205.1">
    <property type="nucleotide sequence ID" value="NZ_QGDT01000001.1"/>
</dbReference>
<organism evidence="2 3">
    <name type="scientific">Dyadobacter jejuensis</name>
    <dbReference type="NCBI Taxonomy" id="1082580"/>
    <lineage>
        <taxon>Bacteria</taxon>
        <taxon>Pseudomonadati</taxon>
        <taxon>Bacteroidota</taxon>
        <taxon>Cytophagia</taxon>
        <taxon>Cytophagales</taxon>
        <taxon>Spirosomataceae</taxon>
        <taxon>Dyadobacter</taxon>
    </lineage>
</organism>
<comment type="caution">
    <text evidence="2">The sequence shown here is derived from an EMBL/GenBank/DDBJ whole genome shotgun (WGS) entry which is preliminary data.</text>
</comment>
<accession>A0A316BDD0</accession>
<dbReference type="InterPro" id="IPR026444">
    <property type="entry name" value="Secre_tail"/>
</dbReference>
<reference evidence="2 3" key="1">
    <citation type="submission" date="2018-03" db="EMBL/GenBank/DDBJ databases">
        <title>Genomic Encyclopedia of Archaeal and Bacterial Type Strains, Phase II (KMG-II): from individual species to whole genera.</title>
        <authorList>
            <person name="Goeker M."/>
        </authorList>
    </citation>
    <scope>NUCLEOTIDE SEQUENCE [LARGE SCALE GENOMIC DNA]</scope>
    <source>
        <strain evidence="2 3">DSM 100346</strain>
    </source>
</reference>
<dbReference type="EMBL" id="QGDT01000001">
    <property type="protein sequence ID" value="PWJ60497.1"/>
    <property type="molecule type" value="Genomic_DNA"/>
</dbReference>
<sequence>MDLGIVSASALPVTLISFESEIVRTGVELRWRTTDEKACSHFELQKSSNALEFASLGSIEGSSLGAYNFTDSAPLKGINYYRLKMVNQDRSAELSKIIAVDYSADAIYTMVQNPSQNGSFTVYTNLTNPKFTLVHVSGKQVHLTVSRTHANQYQLTLKNYTEGVYVLRFESGGTVINKKILVK</sequence>
<dbReference type="NCBIfam" id="TIGR04183">
    <property type="entry name" value="Por_Secre_tail"/>
    <property type="match status" value="1"/>
</dbReference>
<dbReference type="Pfam" id="PF18962">
    <property type="entry name" value="Por_Secre_tail"/>
    <property type="match status" value="1"/>
</dbReference>
<protein>
    <submittedName>
        <fullName evidence="2">Putative secreted protein (Por secretion system target)</fullName>
    </submittedName>
</protein>
<proteinExistence type="predicted"/>
<evidence type="ECO:0000313" key="3">
    <source>
        <dbReference type="Proteomes" id="UP000245880"/>
    </source>
</evidence>
<gene>
    <name evidence="2" type="ORF">CLV98_101681</name>
</gene>
<feature type="domain" description="Secretion system C-terminal sorting" evidence="1">
    <location>
        <begin position="113"/>
        <end position="182"/>
    </location>
</feature>
<name>A0A316BDD0_9BACT</name>
<keyword evidence="3" id="KW-1185">Reference proteome</keyword>